<accession>A0A2A9DMF4</accession>
<keyword evidence="5" id="KW-0812">Transmembrane</keyword>
<evidence type="ECO:0000256" key="2">
    <source>
        <dbReference type="PIRSR" id="PIRSR601952-1"/>
    </source>
</evidence>
<dbReference type="EMBL" id="PDJF01000001">
    <property type="protein sequence ID" value="PFG27551.1"/>
    <property type="molecule type" value="Genomic_DNA"/>
</dbReference>
<proteinExistence type="inferred from homology"/>
<keyword evidence="3" id="KW-0479">Metal-binding</keyword>
<dbReference type="RefSeq" id="WP_048378730.1">
    <property type="nucleotide sequence ID" value="NZ_LDYE01000001.1"/>
</dbReference>
<reference evidence="7 8" key="1">
    <citation type="submission" date="2017-10" db="EMBL/GenBank/DDBJ databases">
        <title>Sequencing the genomes of 1000 actinobacteria strains.</title>
        <authorList>
            <person name="Klenk H.-P."/>
        </authorList>
    </citation>
    <scope>NUCLEOTIDE SEQUENCE [LARGE SCALE GENOMIC DNA]</scope>
    <source>
        <strain evidence="7 8">DSM 20688</strain>
    </source>
</reference>
<dbReference type="OrthoDB" id="9794455at2"/>
<feature type="binding site" evidence="3">
    <location>
        <position position="324"/>
    </location>
    <ligand>
        <name>Zn(2+)</name>
        <dbReference type="ChEBI" id="CHEBI:29105"/>
        <label>2</label>
    </ligand>
</feature>
<dbReference type="PANTHER" id="PTHR11596">
    <property type="entry name" value="ALKALINE PHOSPHATASE"/>
    <property type="match status" value="1"/>
</dbReference>
<dbReference type="InterPro" id="IPR017850">
    <property type="entry name" value="Alkaline_phosphatase_core_sf"/>
</dbReference>
<comment type="cofactor">
    <cofactor evidence="3">
        <name>Mg(2+)</name>
        <dbReference type="ChEBI" id="CHEBI:18420"/>
    </cofactor>
    <text evidence="3">Binds 1 Mg(2+) ion.</text>
</comment>
<dbReference type="InterPro" id="IPR001952">
    <property type="entry name" value="Alkaline_phosphatase"/>
</dbReference>
<feature type="active site" description="Phosphoserine intermediate" evidence="2">
    <location>
        <position position="116"/>
    </location>
</feature>
<evidence type="ECO:0000313" key="7">
    <source>
        <dbReference type="EMBL" id="PFG27551.1"/>
    </source>
</evidence>
<feature type="signal peptide" evidence="6">
    <location>
        <begin position="1"/>
        <end position="23"/>
    </location>
</feature>
<comment type="caution">
    <text evidence="7">The sequence shown here is derived from an EMBL/GenBank/DDBJ whole genome shotgun (WGS) entry which is preliminary data.</text>
</comment>
<keyword evidence="1" id="KW-0597">Phosphoprotein</keyword>
<keyword evidence="3" id="KW-0460">Magnesium</keyword>
<keyword evidence="5" id="KW-1133">Transmembrane helix</keyword>
<dbReference type="AlphaFoldDB" id="A0A2A9DMF4"/>
<feature type="chain" id="PRO_5013151501" evidence="6">
    <location>
        <begin position="24"/>
        <end position="493"/>
    </location>
</feature>
<dbReference type="GO" id="GO:0004035">
    <property type="term" value="F:alkaline phosphatase activity"/>
    <property type="evidence" value="ECO:0007669"/>
    <property type="project" value="TreeGrafter"/>
</dbReference>
<evidence type="ECO:0000256" key="4">
    <source>
        <dbReference type="RuleBase" id="RU003946"/>
    </source>
</evidence>
<feature type="binding site" evidence="3">
    <location>
        <position position="320"/>
    </location>
    <ligand>
        <name>Zn(2+)</name>
        <dbReference type="ChEBI" id="CHEBI:29105"/>
        <label>2</label>
    </ligand>
</feature>
<gene>
    <name evidence="7" type="ORF">ATK06_0621</name>
</gene>
<dbReference type="Pfam" id="PF00245">
    <property type="entry name" value="Alk_phosphatase"/>
    <property type="match status" value="1"/>
</dbReference>
<dbReference type="Gene3D" id="3.40.720.10">
    <property type="entry name" value="Alkaline Phosphatase, subunit A"/>
    <property type="match status" value="1"/>
</dbReference>
<dbReference type="PRINTS" id="PR00113">
    <property type="entry name" value="ALKPHPHTASE"/>
</dbReference>
<dbReference type="SMART" id="SM00098">
    <property type="entry name" value="alkPPc"/>
    <property type="match status" value="1"/>
</dbReference>
<protein>
    <submittedName>
        <fullName evidence="7">Alkaline phosphatase</fullName>
    </submittedName>
</protein>
<keyword evidence="3" id="KW-0862">Zinc</keyword>
<dbReference type="Proteomes" id="UP000221653">
    <property type="component" value="Unassembled WGS sequence"/>
</dbReference>
<name>A0A2A9DMF4_9CORY</name>
<feature type="binding site" evidence="3">
    <location>
        <position position="169"/>
    </location>
    <ligand>
        <name>Mg(2+)</name>
        <dbReference type="ChEBI" id="CHEBI:18420"/>
    </ligand>
</feature>
<dbReference type="PANTHER" id="PTHR11596:SF5">
    <property type="entry name" value="ALKALINE PHOSPHATASE"/>
    <property type="match status" value="1"/>
</dbReference>
<evidence type="ECO:0000256" key="6">
    <source>
        <dbReference type="SAM" id="SignalP"/>
    </source>
</evidence>
<feature type="binding site" evidence="3">
    <location>
        <position position="366"/>
    </location>
    <ligand>
        <name>Zn(2+)</name>
        <dbReference type="ChEBI" id="CHEBI:29105"/>
        <label>2</label>
    </ligand>
</feature>
<dbReference type="CDD" id="cd16012">
    <property type="entry name" value="ALP"/>
    <property type="match status" value="1"/>
</dbReference>
<organism evidence="7 8">
    <name type="scientific">Corynebacterium renale</name>
    <dbReference type="NCBI Taxonomy" id="1724"/>
    <lineage>
        <taxon>Bacteria</taxon>
        <taxon>Bacillati</taxon>
        <taxon>Actinomycetota</taxon>
        <taxon>Actinomycetes</taxon>
        <taxon>Mycobacteriales</taxon>
        <taxon>Corynebacteriaceae</taxon>
        <taxon>Corynebacterium</taxon>
    </lineage>
</organism>
<feature type="binding site" evidence="3">
    <location>
        <position position="365"/>
    </location>
    <ligand>
        <name>Zn(2+)</name>
        <dbReference type="ChEBI" id="CHEBI:29105"/>
        <label>2</label>
    </ligand>
</feature>
<comment type="cofactor">
    <cofactor evidence="3">
        <name>Zn(2+)</name>
        <dbReference type="ChEBI" id="CHEBI:29105"/>
    </cofactor>
    <text evidence="3">Binds 2 Zn(2+) ions.</text>
</comment>
<evidence type="ECO:0000256" key="5">
    <source>
        <dbReference type="SAM" id="Phobius"/>
    </source>
</evidence>
<keyword evidence="5" id="KW-0472">Membrane</keyword>
<evidence type="ECO:0000313" key="8">
    <source>
        <dbReference type="Proteomes" id="UP000221653"/>
    </source>
</evidence>
<feature type="binding site" evidence="3">
    <location>
        <position position="38"/>
    </location>
    <ligand>
        <name>Zn(2+)</name>
        <dbReference type="ChEBI" id="CHEBI:29105"/>
        <label>2</label>
    </ligand>
</feature>
<feature type="binding site" evidence="3">
    <location>
        <position position="38"/>
    </location>
    <ligand>
        <name>Mg(2+)</name>
        <dbReference type="ChEBI" id="CHEBI:18420"/>
    </ligand>
</feature>
<dbReference type="GO" id="GO:0046872">
    <property type="term" value="F:metal ion binding"/>
    <property type="evidence" value="ECO:0007669"/>
    <property type="project" value="UniProtKB-KW"/>
</dbReference>
<keyword evidence="8" id="KW-1185">Reference proteome</keyword>
<dbReference type="STRING" id="1724.GCA_001044175_00119"/>
<feature type="binding site" evidence="3">
    <location>
        <position position="167"/>
    </location>
    <ligand>
        <name>Mg(2+)</name>
        <dbReference type="ChEBI" id="CHEBI:18420"/>
    </ligand>
</feature>
<evidence type="ECO:0000256" key="3">
    <source>
        <dbReference type="PIRSR" id="PIRSR601952-2"/>
    </source>
</evidence>
<keyword evidence="6" id="KW-0732">Signal</keyword>
<evidence type="ECO:0000256" key="1">
    <source>
        <dbReference type="ARBA" id="ARBA00022553"/>
    </source>
</evidence>
<dbReference type="SUPFAM" id="SSF53649">
    <property type="entry name" value="Alkaline phosphatase-like"/>
    <property type="match status" value="1"/>
</dbReference>
<comment type="similarity">
    <text evidence="4">Belongs to the alkaline phosphatase family.</text>
</comment>
<feature type="binding site" evidence="3">
    <location>
        <position position="315"/>
    </location>
    <ligand>
        <name>Mg(2+)</name>
        <dbReference type="ChEBI" id="CHEBI:18420"/>
    </ligand>
</feature>
<feature type="transmembrane region" description="Helical" evidence="5">
    <location>
        <begin position="458"/>
        <end position="479"/>
    </location>
</feature>
<sequence length="493" mass="52432">MKKLCAVLTATAVAIALPTPALAQTTTGPKNIIYMVGDGMGYNHVAATNLYQAGETRYQVEGEANPATLKEKPGKAVQQFENFNLLGMSTYQHGNYYDGQKAWSDHNWVNESYTDSAASGTALATGVKTANGKLGVDPNDVKLENTSERAKKLGKAAGVVSSVPFSHATPAAWASHNPKRNNYHEIAAEMIASDLDVIMGAGHPLYTDDATLAEQATYKYISEKSYEEIMAEGSKWDVIVDESEFQALADGTVKPDQQYFGLAPAASTLQFNRTGNDPLQPFATPENDIVDLPTMSKAALNVLGQDEDGFHLMIEGGAIDWAGHANTIGPNIEEVIDFNEAVDAVIEWVEKNSSWDETLLIVTADHETGYLSGAGDQPGYTALTGAKGEVPSHKYYSPNHTNMLVPIFFKGAGSEDIKAATEGTDPVRGGYVDNTTVAKLTLNNWWTGTTDGGSSAGAVAGAIAGVIGLIAAIVGALNLPQIADALRNLLPRF</sequence>